<dbReference type="EMBL" id="JAXBLV010000213">
    <property type="protein sequence ID" value="MDY3562431.1"/>
    <property type="molecule type" value="Genomic_DNA"/>
</dbReference>
<accession>A0ABU5F4D8</accession>
<evidence type="ECO:0000256" key="1">
    <source>
        <dbReference type="SAM" id="MobiDB-lite"/>
    </source>
</evidence>
<sequence>MSRHFPRFAAARLSLAPALTGPAADEDRYGDPLPRGATGRLGTVRLRSNSYAAPVPSSDAKTLYLASSLGRFRLLDPATGATVGTLQEQPPGTFVAFSADGKRGLQATHDAVIVWDAGSGNVLAKVTARAHSRECSAALSADGSVLAIGGAQLDWCRFSARSRGRCERGEQSLSHARRELIESRVRSGLWQKCFDPEPPADRHPRIGERSDGFADPFHAPGSFRPGPCVEQGRHHGVQPEQRVPACGAGAARNTVFSRHHGGLQAQLRAPLLGRGLDVPTTAVVADHGRRP</sequence>
<dbReference type="Gene3D" id="2.130.10.10">
    <property type="entry name" value="YVTN repeat-like/Quinoprotein amine dehydrogenase"/>
    <property type="match status" value="1"/>
</dbReference>
<evidence type="ECO:0000313" key="2">
    <source>
        <dbReference type="EMBL" id="MDY3562431.1"/>
    </source>
</evidence>
<dbReference type="InterPro" id="IPR011044">
    <property type="entry name" value="Quino_amine_DH_bsu"/>
</dbReference>
<evidence type="ECO:0008006" key="4">
    <source>
        <dbReference type="Google" id="ProtNLM"/>
    </source>
</evidence>
<protein>
    <recommendedName>
        <fullName evidence="4">WD40 repeat domain-containing protein</fullName>
    </recommendedName>
</protein>
<dbReference type="RefSeq" id="WP_320688760.1">
    <property type="nucleotide sequence ID" value="NZ_JAXBLV010000213.1"/>
</dbReference>
<feature type="region of interest" description="Disordered" evidence="1">
    <location>
        <begin position="21"/>
        <end position="40"/>
    </location>
</feature>
<evidence type="ECO:0000313" key="3">
    <source>
        <dbReference type="Proteomes" id="UP001272242"/>
    </source>
</evidence>
<dbReference type="SUPFAM" id="SSF50969">
    <property type="entry name" value="YVTN repeat-like/Quinoprotein amine dehydrogenase"/>
    <property type="match status" value="1"/>
</dbReference>
<dbReference type="Proteomes" id="UP001272242">
    <property type="component" value="Unassembled WGS sequence"/>
</dbReference>
<name>A0ABU5F4D8_9BACT</name>
<reference evidence="3" key="1">
    <citation type="journal article" date="2023" name="Mar. Drugs">
        <title>Gemmata algarum, a Novel Planctomycete Isolated from an Algal Mat, Displays Antimicrobial Activity.</title>
        <authorList>
            <person name="Kumar G."/>
            <person name="Kallscheuer N."/>
            <person name="Kashif M."/>
            <person name="Ahamad S."/>
            <person name="Jagadeeshwari U."/>
            <person name="Pannikurungottu S."/>
            <person name="Haufschild T."/>
            <person name="Kabuu M."/>
            <person name="Sasikala C."/>
            <person name="Jogler C."/>
            <person name="Ramana C."/>
        </authorList>
    </citation>
    <scope>NUCLEOTIDE SEQUENCE [LARGE SCALE GENOMIC DNA]</scope>
    <source>
        <strain evidence="3">JC673</strain>
    </source>
</reference>
<organism evidence="2 3">
    <name type="scientific">Gemmata algarum</name>
    <dbReference type="NCBI Taxonomy" id="2975278"/>
    <lineage>
        <taxon>Bacteria</taxon>
        <taxon>Pseudomonadati</taxon>
        <taxon>Planctomycetota</taxon>
        <taxon>Planctomycetia</taxon>
        <taxon>Gemmatales</taxon>
        <taxon>Gemmataceae</taxon>
        <taxon>Gemmata</taxon>
    </lineage>
</organism>
<proteinExistence type="predicted"/>
<gene>
    <name evidence="2" type="ORF">R5W23_003897</name>
</gene>
<comment type="caution">
    <text evidence="2">The sequence shown here is derived from an EMBL/GenBank/DDBJ whole genome shotgun (WGS) entry which is preliminary data.</text>
</comment>
<keyword evidence="3" id="KW-1185">Reference proteome</keyword>
<dbReference type="InterPro" id="IPR015943">
    <property type="entry name" value="WD40/YVTN_repeat-like_dom_sf"/>
</dbReference>